<feature type="region of interest" description="Disordered" evidence="1">
    <location>
        <begin position="34"/>
        <end position="81"/>
    </location>
</feature>
<feature type="region of interest" description="Disordered" evidence="1">
    <location>
        <begin position="99"/>
        <end position="124"/>
    </location>
</feature>
<dbReference type="STRING" id="3827.A0A1S2YYL8"/>
<dbReference type="PaxDb" id="3827-XP_004511985.1"/>
<reference evidence="3" key="2">
    <citation type="submission" date="2025-08" db="UniProtKB">
        <authorList>
            <consortium name="RefSeq"/>
        </authorList>
    </citation>
    <scope>IDENTIFICATION</scope>
    <source>
        <tissue evidence="3">Etiolated seedlings</tissue>
    </source>
</reference>
<dbReference type="GeneID" id="101509473"/>
<evidence type="ECO:0000256" key="1">
    <source>
        <dbReference type="SAM" id="MobiDB-lite"/>
    </source>
</evidence>
<evidence type="ECO:0000313" key="2">
    <source>
        <dbReference type="Proteomes" id="UP000087171"/>
    </source>
</evidence>
<dbReference type="eggNOG" id="ENOG502RZS5">
    <property type="taxonomic scope" value="Eukaryota"/>
</dbReference>
<dbReference type="AlphaFoldDB" id="A0A1S2YYL8"/>
<protein>
    <submittedName>
        <fullName evidence="3">Uncharacterized protein LOC101509473</fullName>
    </submittedName>
</protein>
<dbReference type="RefSeq" id="XP_004511985.1">
    <property type="nucleotide sequence ID" value="XM_004511928.3"/>
</dbReference>
<organism evidence="2 3">
    <name type="scientific">Cicer arietinum</name>
    <name type="common">Chickpea</name>
    <name type="synonym">Garbanzo</name>
    <dbReference type="NCBI Taxonomy" id="3827"/>
    <lineage>
        <taxon>Eukaryota</taxon>
        <taxon>Viridiplantae</taxon>
        <taxon>Streptophyta</taxon>
        <taxon>Embryophyta</taxon>
        <taxon>Tracheophyta</taxon>
        <taxon>Spermatophyta</taxon>
        <taxon>Magnoliopsida</taxon>
        <taxon>eudicotyledons</taxon>
        <taxon>Gunneridae</taxon>
        <taxon>Pentapetalae</taxon>
        <taxon>rosids</taxon>
        <taxon>fabids</taxon>
        <taxon>Fabales</taxon>
        <taxon>Fabaceae</taxon>
        <taxon>Papilionoideae</taxon>
        <taxon>50 kb inversion clade</taxon>
        <taxon>NPAAA clade</taxon>
        <taxon>Hologalegina</taxon>
        <taxon>IRL clade</taxon>
        <taxon>Cicereae</taxon>
        <taxon>Cicer</taxon>
    </lineage>
</organism>
<reference evidence="2" key="1">
    <citation type="journal article" date="2013" name="Nat. Biotechnol.">
        <title>Draft genome sequence of chickpea (Cicer arietinum) provides a resource for trait improvement.</title>
        <authorList>
            <person name="Varshney R.K."/>
            <person name="Song C."/>
            <person name="Saxena R.K."/>
            <person name="Azam S."/>
            <person name="Yu S."/>
            <person name="Sharpe A.G."/>
            <person name="Cannon S."/>
            <person name="Baek J."/>
            <person name="Rosen B.D."/>
            <person name="Tar'an B."/>
            <person name="Millan T."/>
            <person name="Zhang X."/>
            <person name="Ramsay L.D."/>
            <person name="Iwata A."/>
            <person name="Wang Y."/>
            <person name="Nelson W."/>
            <person name="Farmer A.D."/>
            <person name="Gaur P.M."/>
            <person name="Soderlund C."/>
            <person name="Penmetsa R.V."/>
            <person name="Xu C."/>
            <person name="Bharti A.K."/>
            <person name="He W."/>
            <person name="Winter P."/>
            <person name="Zhao S."/>
            <person name="Hane J.K."/>
            <person name="Carrasquilla-Garcia N."/>
            <person name="Condie J.A."/>
            <person name="Upadhyaya H.D."/>
            <person name="Luo M.C."/>
            <person name="Thudi M."/>
            <person name="Gowda C.L."/>
            <person name="Singh N.P."/>
            <person name="Lichtenzveig J."/>
            <person name="Gali K.K."/>
            <person name="Rubio J."/>
            <person name="Nadarajan N."/>
            <person name="Dolezel J."/>
            <person name="Bansal K.C."/>
            <person name="Xu X."/>
            <person name="Edwards D."/>
            <person name="Zhang G."/>
            <person name="Kahl G."/>
            <person name="Gil J."/>
            <person name="Singh K.B."/>
            <person name="Datta S.K."/>
            <person name="Jackson S.A."/>
            <person name="Wang J."/>
            <person name="Cook D.R."/>
        </authorList>
    </citation>
    <scope>NUCLEOTIDE SEQUENCE [LARGE SCALE GENOMIC DNA]</scope>
    <source>
        <strain evidence="2">cv. CDC Frontier</strain>
    </source>
</reference>
<feature type="compositionally biased region" description="Basic and acidic residues" evidence="1">
    <location>
        <begin position="34"/>
        <end position="44"/>
    </location>
</feature>
<name>A0A1S2YYL8_CICAR</name>
<keyword evidence="2" id="KW-1185">Reference proteome</keyword>
<dbReference type="PANTHER" id="PTHR36387">
    <property type="entry name" value="UDP-N-ACETYLMURAMOYL-L-ALANYL-D-GLUTAMATE-2, 6-DIAMINOPIMELATE LIGASE"/>
    <property type="match status" value="1"/>
</dbReference>
<feature type="compositionally biased region" description="Polar residues" evidence="1">
    <location>
        <begin position="66"/>
        <end position="77"/>
    </location>
</feature>
<dbReference type="KEGG" id="cam:101509473"/>
<proteinExistence type="predicted"/>
<dbReference type="OrthoDB" id="1869542at2759"/>
<evidence type="ECO:0000313" key="3">
    <source>
        <dbReference type="RefSeq" id="XP_004511985.1"/>
    </source>
</evidence>
<sequence>MSDREENDSDAPEEFTAEQGVKLDEEIRKIQRENKLRVKHEGKELRRKRAQNMTRQPSKASKKSQDVSITESPQKPNTAAGFLPEHIVQMLAAREKNVLLTESNEEEDEIKPTTSKKRKSKKSGFEPVILSELGPPQCLHSALDFLKERKMAVPRSSAVLKNSNQALRLLSSSGIIRQK</sequence>
<feature type="compositionally biased region" description="Acidic residues" evidence="1">
    <location>
        <begin position="1"/>
        <end position="16"/>
    </location>
</feature>
<dbReference type="PANTHER" id="PTHR36387:SF2">
    <property type="entry name" value="UDP-N-ACETYLMURAMOYL-L-ALANYL-D-GLUTAMATE-2, 6-DIAMINOPIMELATE LIGASE"/>
    <property type="match status" value="1"/>
</dbReference>
<accession>A0A1S2YYL8</accession>
<feature type="region of interest" description="Disordered" evidence="1">
    <location>
        <begin position="1"/>
        <end position="22"/>
    </location>
</feature>
<dbReference type="Proteomes" id="UP000087171">
    <property type="component" value="Chromosome Ca8"/>
</dbReference>
<gene>
    <name evidence="3" type="primary">LOC101509473</name>
</gene>